<evidence type="ECO:0000256" key="4">
    <source>
        <dbReference type="ARBA" id="ARBA00022989"/>
    </source>
</evidence>
<dbReference type="PANTHER" id="PTHR16675:SF286">
    <property type="entry name" value="MHC CLASS I ANTIGEN"/>
    <property type="match status" value="1"/>
</dbReference>
<dbReference type="InterPro" id="IPR003006">
    <property type="entry name" value="Ig/MHC_CS"/>
</dbReference>
<dbReference type="PANTHER" id="PTHR16675">
    <property type="entry name" value="MHC CLASS I-RELATED"/>
    <property type="match status" value="1"/>
</dbReference>
<dbReference type="InterPro" id="IPR007110">
    <property type="entry name" value="Ig-like_dom"/>
</dbReference>
<evidence type="ECO:0000256" key="9">
    <source>
        <dbReference type="SAM" id="Phobius"/>
    </source>
</evidence>
<dbReference type="PRINTS" id="PR01638">
    <property type="entry name" value="MHCCLASSI"/>
</dbReference>
<keyword evidence="2 9" id="KW-0812">Transmembrane</keyword>
<dbReference type="InterPro" id="IPR003597">
    <property type="entry name" value="Ig_C1-set"/>
</dbReference>
<comment type="caution">
    <text evidence="12">The sequence shown here is derived from an EMBL/GenBank/DDBJ whole genome shotgun (WGS) entry which is preliminary data.</text>
</comment>
<dbReference type="InterPro" id="IPR001039">
    <property type="entry name" value="MHC_I_a_a1/a2"/>
</dbReference>
<feature type="transmembrane region" description="Helical" evidence="9">
    <location>
        <begin position="296"/>
        <end position="321"/>
    </location>
</feature>
<organism evidence="12 13">
    <name type="scientific">Pyxicephalus adspersus</name>
    <name type="common">African bullfrog</name>
    <dbReference type="NCBI Taxonomy" id="30357"/>
    <lineage>
        <taxon>Eukaryota</taxon>
        <taxon>Metazoa</taxon>
        <taxon>Chordata</taxon>
        <taxon>Craniata</taxon>
        <taxon>Vertebrata</taxon>
        <taxon>Euteleostomi</taxon>
        <taxon>Amphibia</taxon>
        <taxon>Batrachia</taxon>
        <taxon>Anura</taxon>
        <taxon>Neobatrachia</taxon>
        <taxon>Ranoidea</taxon>
        <taxon>Pyxicephalidae</taxon>
        <taxon>Pyxicephalinae</taxon>
        <taxon>Pyxicephalus</taxon>
    </lineage>
</organism>
<keyword evidence="7" id="KW-0325">Glycoprotein</keyword>
<evidence type="ECO:0000256" key="1">
    <source>
        <dbReference type="ARBA" id="ARBA00004167"/>
    </source>
</evidence>
<evidence type="ECO:0000256" key="7">
    <source>
        <dbReference type="ARBA" id="ARBA00023180"/>
    </source>
</evidence>
<dbReference type="AlphaFoldDB" id="A0AAV3A253"/>
<keyword evidence="13" id="KW-1185">Reference proteome</keyword>
<dbReference type="GO" id="GO:0009897">
    <property type="term" value="C:external side of plasma membrane"/>
    <property type="evidence" value="ECO:0007669"/>
    <property type="project" value="TreeGrafter"/>
</dbReference>
<dbReference type="InterPro" id="IPR036179">
    <property type="entry name" value="Ig-like_dom_sf"/>
</dbReference>
<dbReference type="EMBL" id="DYDO01000007">
    <property type="protein sequence ID" value="DBA20472.1"/>
    <property type="molecule type" value="Genomic_DNA"/>
</dbReference>
<dbReference type="Gene3D" id="2.60.40.10">
    <property type="entry name" value="Immunoglobulins"/>
    <property type="match status" value="1"/>
</dbReference>
<sequence>MKMTPLILLILGLSGMYCDSHFLRYYYTVVSSMESGMPVFSFATYVDDQEISSYNSDTRQRVPKIERLKKLENEYWTSSTQRCWSLEAVSKHDVQTLISQFNQTRGFHFLQWSSGCELRDDGTTVGYSHYAYDGRDFMYLDAQRGIWIPIITEAHLTAQKWNSPEQRRGKMHKNFLENRCLEELKKFINNSREVLEKRVYPEVKAWRSPQSDGVTRLHCLVYGFHPRAVDVKWMRNGVDHIPSDEMSPILPHPDGTYQIRVSVEVPAGEEDTFSCHVEHSSLENKLVVNLDPDNGLFIPVIAGIAGVVIILITAVGLFYFYSKRGRGYKSTSSKYCIMFSSLYY</sequence>
<feature type="domain" description="Ig-like" evidence="11">
    <location>
        <begin position="201"/>
        <end position="289"/>
    </location>
</feature>
<dbReference type="Proteomes" id="UP001181693">
    <property type="component" value="Unassembled WGS sequence"/>
</dbReference>
<dbReference type="GO" id="GO:0005615">
    <property type="term" value="C:extracellular space"/>
    <property type="evidence" value="ECO:0007669"/>
    <property type="project" value="TreeGrafter"/>
</dbReference>
<evidence type="ECO:0000256" key="2">
    <source>
        <dbReference type="ARBA" id="ARBA00022692"/>
    </source>
</evidence>
<dbReference type="InterPro" id="IPR011161">
    <property type="entry name" value="MHC_I-like_Ag-recog"/>
</dbReference>
<dbReference type="GO" id="GO:0006955">
    <property type="term" value="P:immune response"/>
    <property type="evidence" value="ECO:0007669"/>
    <property type="project" value="TreeGrafter"/>
</dbReference>
<comment type="subcellular location">
    <subcellularLocation>
        <location evidence="1">Membrane</location>
        <topology evidence="1">Single-pass membrane protein</topology>
    </subcellularLocation>
</comment>
<evidence type="ECO:0000256" key="3">
    <source>
        <dbReference type="ARBA" id="ARBA00022729"/>
    </source>
</evidence>
<name>A0AAV3A253_PYXAD</name>
<dbReference type="InterPro" id="IPR013783">
    <property type="entry name" value="Ig-like_fold"/>
</dbReference>
<evidence type="ECO:0000256" key="5">
    <source>
        <dbReference type="ARBA" id="ARBA00023136"/>
    </source>
</evidence>
<evidence type="ECO:0000313" key="12">
    <source>
        <dbReference type="EMBL" id="DBA20472.1"/>
    </source>
</evidence>
<evidence type="ECO:0000259" key="11">
    <source>
        <dbReference type="PROSITE" id="PS50835"/>
    </source>
</evidence>
<evidence type="ECO:0000256" key="6">
    <source>
        <dbReference type="ARBA" id="ARBA00023157"/>
    </source>
</evidence>
<dbReference type="InterPro" id="IPR050208">
    <property type="entry name" value="MHC_class-I_related"/>
</dbReference>
<reference evidence="12" key="1">
    <citation type="thesis" date="2020" institute="ProQuest LLC" country="789 East Eisenhower Parkway, Ann Arbor, MI, USA">
        <title>Comparative Genomics and Chromosome Evolution.</title>
        <authorList>
            <person name="Mudd A.B."/>
        </authorList>
    </citation>
    <scope>NUCLEOTIDE SEQUENCE</scope>
    <source>
        <strain evidence="12">1538</strain>
        <tissue evidence="12">Blood</tissue>
    </source>
</reference>
<dbReference type="Pfam" id="PF00129">
    <property type="entry name" value="MHC_I"/>
    <property type="match status" value="1"/>
</dbReference>
<dbReference type="SUPFAM" id="SSF54452">
    <property type="entry name" value="MHC antigen-recognition domain"/>
    <property type="match status" value="1"/>
</dbReference>
<keyword evidence="4 9" id="KW-1133">Transmembrane helix</keyword>
<keyword evidence="5 9" id="KW-0472">Membrane</keyword>
<dbReference type="PROSITE" id="PS00290">
    <property type="entry name" value="IG_MHC"/>
    <property type="match status" value="1"/>
</dbReference>
<evidence type="ECO:0000313" key="13">
    <source>
        <dbReference type="Proteomes" id="UP001181693"/>
    </source>
</evidence>
<dbReference type="Pfam" id="PF07654">
    <property type="entry name" value="C1-set"/>
    <property type="match status" value="1"/>
</dbReference>
<dbReference type="SMART" id="SM00407">
    <property type="entry name" value="IGc1"/>
    <property type="match status" value="1"/>
</dbReference>
<feature type="chain" id="PRO_5044022237" description="Ig-like domain-containing protein" evidence="10">
    <location>
        <begin position="21"/>
        <end position="344"/>
    </location>
</feature>
<dbReference type="SUPFAM" id="SSF48726">
    <property type="entry name" value="Immunoglobulin"/>
    <property type="match status" value="1"/>
</dbReference>
<protein>
    <recommendedName>
        <fullName evidence="11">Ig-like domain-containing protein</fullName>
    </recommendedName>
</protein>
<feature type="signal peptide" evidence="10">
    <location>
        <begin position="1"/>
        <end position="20"/>
    </location>
</feature>
<dbReference type="FunFam" id="3.30.500.10:FF:000001">
    <property type="entry name" value="H-2 class I histocompatibility antigen, alpha chain"/>
    <property type="match status" value="1"/>
</dbReference>
<gene>
    <name evidence="12" type="ORF">GDO54_017247</name>
</gene>
<comment type="similarity">
    <text evidence="8">Belongs to the MHC class I family.</text>
</comment>
<dbReference type="Gene3D" id="3.30.500.10">
    <property type="entry name" value="MHC class I-like antigen recognition-like"/>
    <property type="match status" value="1"/>
</dbReference>
<keyword evidence="3 10" id="KW-0732">Signal</keyword>
<accession>A0AAV3A253</accession>
<dbReference type="PROSITE" id="PS50835">
    <property type="entry name" value="IG_LIKE"/>
    <property type="match status" value="1"/>
</dbReference>
<dbReference type="InterPro" id="IPR037055">
    <property type="entry name" value="MHC_I-like_Ag-recog_sf"/>
</dbReference>
<evidence type="ECO:0000256" key="10">
    <source>
        <dbReference type="SAM" id="SignalP"/>
    </source>
</evidence>
<proteinExistence type="inferred from homology"/>
<dbReference type="FunFam" id="2.60.40.10:FF:000204">
    <property type="entry name" value="Major histocompatibility complex, class I-related protein"/>
    <property type="match status" value="1"/>
</dbReference>
<keyword evidence="6" id="KW-1015">Disulfide bond</keyword>
<evidence type="ECO:0000256" key="8">
    <source>
        <dbReference type="RuleBase" id="RU004439"/>
    </source>
</evidence>
<dbReference type="InterPro" id="IPR011162">
    <property type="entry name" value="MHC_I/II-like_Ag-recog"/>
</dbReference>